<sequence>MCDVQNILQYYICFRIYGIPPKRNQIGYGITEITLETNTIDNMDITSTFIFDLKEYNSGKIQSKNILHITN</sequence>
<name>A0A484IAD2_9ARCH</name>
<dbReference type="AlphaFoldDB" id="A0A484IAD2"/>
<dbReference type="Proteomes" id="UP000294299">
    <property type="component" value="Chromosome NFRAN"/>
</dbReference>
<dbReference type="EMBL" id="LR216287">
    <property type="protein sequence ID" value="VFJ13167.1"/>
    <property type="molecule type" value="Genomic_DNA"/>
</dbReference>
<evidence type="ECO:0000313" key="1">
    <source>
        <dbReference type="EMBL" id="VFJ13167.1"/>
    </source>
</evidence>
<protein>
    <submittedName>
        <fullName evidence="1">Uncharacterized protein</fullName>
    </submittedName>
</protein>
<proteinExistence type="predicted"/>
<accession>A0A484IAD2</accession>
<organism evidence="1 2">
    <name type="scientific">Candidatus Nitrosocosmicus franklandianus</name>
    <dbReference type="NCBI Taxonomy" id="1798806"/>
    <lineage>
        <taxon>Archaea</taxon>
        <taxon>Nitrososphaerota</taxon>
        <taxon>Nitrososphaeria</taxon>
        <taxon>Nitrososphaerales</taxon>
        <taxon>Nitrososphaeraceae</taxon>
        <taxon>Candidatus Nitrosocosmicus</taxon>
    </lineage>
</organism>
<dbReference type="KEGG" id="nfn:NFRAN_0845"/>
<reference evidence="1 2" key="1">
    <citation type="submission" date="2019-02" db="EMBL/GenBank/DDBJ databases">
        <authorList>
            <person name="Lehtovirta-Morley E L."/>
        </authorList>
    </citation>
    <scope>NUCLEOTIDE SEQUENCE [LARGE SCALE GENOMIC DNA]</scope>
    <source>
        <strain evidence="1">NFRAN1</strain>
    </source>
</reference>
<gene>
    <name evidence="1" type="ORF">NFRAN_0845</name>
</gene>
<evidence type="ECO:0000313" key="2">
    <source>
        <dbReference type="Proteomes" id="UP000294299"/>
    </source>
</evidence>
<keyword evidence="2" id="KW-1185">Reference proteome</keyword>